<dbReference type="AlphaFoldDB" id="A0A916E8Y9"/>
<reference evidence="1" key="1">
    <citation type="submission" date="2020-05" db="EMBL/GenBank/DDBJ databases">
        <authorList>
            <person name="Rincon C."/>
            <person name="Sanders R I."/>
            <person name="Robbins C."/>
            <person name="Chaturvedi A."/>
        </authorList>
    </citation>
    <scope>NUCLEOTIDE SEQUENCE</scope>
    <source>
        <strain evidence="1">CHB12</strain>
    </source>
</reference>
<sequence>MSCRQDSIIIVNVWRLQSRESAKVNKFLYLHNDSTTLNKEHQKMVESWHHCYKRVAKYIQYIVQNHNYTLMTDS</sequence>
<organism evidence="1 2">
    <name type="scientific">Rhizophagus irregularis</name>
    <dbReference type="NCBI Taxonomy" id="588596"/>
    <lineage>
        <taxon>Eukaryota</taxon>
        <taxon>Fungi</taxon>
        <taxon>Fungi incertae sedis</taxon>
        <taxon>Mucoromycota</taxon>
        <taxon>Glomeromycotina</taxon>
        <taxon>Glomeromycetes</taxon>
        <taxon>Glomerales</taxon>
        <taxon>Glomeraceae</taxon>
        <taxon>Rhizophagus</taxon>
    </lineage>
</organism>
<evidence type="ECO:0000313" key="2">
    <source>
        <dbReference type="Proteomes" id="UP000684084"/>
    </source>
</evidence>
<name>A0A916E8Y9_9GLOM</name>
<proteinExistence type="predicted"/>
<accession>A0A916E8Y9</accession>
<comment type="caution">
    <text evidence="1">The sequence shown here is derived from an EMBL/GenBank/DDBJ whole genome shotgun (WGS) entry which is preliminary data.</text>
</comment>
<dbReference type="Proteomes" id="UP000684084">
    <property type="component" value="Unassembled WGS sequence"/>
</dbReference>
<evidence type="ECO:0000313" key="1">
    <source>
        <dbReference type="EMBL" id="CAB5369228.1"/>
    </source>
</evidence>
<protein>
    <submittedName>
        <fullName evidence="1">Uncharacterized protein</fullName>
    </submittedName>
</protein>
<dbReference type="OrthoDB" id="2304945at2759"/>
<gene>
    <name evidence="1" type="ORF">CHRIB12_LOCUS12091</name>
</gene>
<dbReference type="EMBL" id="CAGKOT010000026">
    <property type="protein sequence ID" value="CAB5369228.1"/>
    <property type="molecule type" value="Genomic_DNA"/>
</dbReference>